<dbReference type="Pfam" id="PF03372">
    <property type="entry name" value="Exo_endo_phos"/>
    <property type="match status" value="1"/>
</dbReference>
<protein>
    <recommendedName>
        <fullName evidence="2">Endonuclease/exonuclease/phosphatase domain-containing protein</fullName>
    </recommendedName>
</protein>
<dbReference type="GO" id="GO:0003824">
    <property type="term" value="F:catalytic activity"/>
    <property type="evidence" value="ECO:0007669"/>
    <property type="project" value="InterPro"/>
</dbReference>
<dbReference type="KEGG" id="neu:NE0067"/>
<dbReference type="PANTHER" id="PTHR14859:SF1">
    <property type="entry name" value="PGAP2-INTERACTING PROTEIN"/>
    <property type="match status" value="1"/>
</dbReference>
<dbReference type="SUPFAM" id="SSF56219">
    <property type="entry name" value="DNase I-like"/>
    <property type="match status" value="1"/>
</dbReference>
<dbReference type="AlphaFoldDB" id="Q82Y22"/>
<dbReference type="HOGENOM" id="CLU_060500_3_2_4"/>
<dbReference type="STRING" id="228410.NE0067"/>
<dbReference type="OrthoDB" id="9793162at2"/>
<dbReference type="PhylomeDB" id="Q82Y22"/>
<accession>Q82Y22</accession>
<evidence type="ECO:0000259" key="2">
    <source>
        <dbReference type="Pfam" id="PF03372"/>
    </source>
</evidence>
<dbReference type="Proteomes" id="UP000001416">
    <property type="component" value="Chromosome"/>
</dbReference>
<evidence type="ECO:0000256" key="1">
    <source>
        <dbReference type="SAM" id="MobiDB-lite"/>
    </source>
</evidence>
<evidence type="ECO:0000313" key="4">
    <source>
        <dbReference type="Proteomes" id="UP000001416"/>
    </source>
</evidence>
<dbReference type="Gene3D" id="3.60.10.10">
    <property type="entry name" value="Endonuclease/exonuclease/phosphatase"/>
    <property type="match status" value="1"/>
</dbReference>
<dbReference type="RefSeq" id="WP_011110719.1">
    <property type="nucleotide sequence ID" value="NC_004757.1"/>
</dbReference>
<reference evidence="3 4" key="1">
    <citation type="journal article" date="2003" name="J. Bacteriol.">
        <title>Complete genome sequence of the ammonia-oxidizing bacterium and obligate chemolithoautotroph Nitrosomonas europaea.</title>
        <authorList>
            <person name="Chain P."/>
            <person name="Lamerdin J."/>
            <person name="Larimer F."/>
            <person name="Regala W."/>
            <person name="Land M."/>
            <person name="Hauser L."/>
            <person name="Hooper A."/>
            <person name="Klotz M."/>
            <person name="Norton J."/>
            <person name="Sayavedra-Soto L."/>
            <person name="Arciero D."/>
            <person name="Hommes N."/>
            <person name="Whittaker M."/>
            <person name="Arp D."/>
        </authorList>
    </citation>
    <scope>NUCLEOTIDE SEQUENCE [LARGE SCALE GENOMIC DNA]</scope>
    <source>
        <strain evidence="4">ATCC 19718 / CIP 103999 / KCTC 2705 / NBRC 14298</strain>
    </source>
</reference>
<name>Q82Y22_NITEU</name>
<dbReference type="GO" id="GO:0016020">
    <property type="term" value="C:membrane"/>
    <property type="evidence" value="ECO:0007669"/>
    <property type="project" value="GOC"/>
</dbReference>
<dbReference type="EMBL" id="AL954747">
    <property type="protein sequence ID" value="CAD83978.1"/>
    <property type="molecule type" value="Genomic_DNA"/>
</dbReference>
<proteinExistence type="predicted"/>
<evidence type="ECO:0000313" key="3">
    <source>
        <dbReference type="EMBL" id="CAD83978.1"/>
    </source>
</evidence>
<dbReference type="InterPro" id="IPR005135">
    <property type="entry name" value="Endo/exonuclease/phosphatase"/>
</dbReference>
<dbReference type="PANTHER" id="PTHR14859">
    <property type="entry name" value="CALCOFLUOR WHITE HYPERSENSITIVE PROTEIN PRECURSOR"/>
    <property type="match status" value="1"/>
</dbReference>
<dbReference type="GeneID" id="87103281"/>
<feature type="region of interest" description="Disordered" evidence="1">
    <location>
        <begin position="1"/>
        <end position="26"/>
    </location>
</feature>
<dbReference type="InterPro" id="IPR036691">
    <property type="entry name" value="Endo/exonu/phosph_ase_sf"/>
</dbReference>
<dbReference type="eggNOG" id="COG3568">
    <property type="taxonomic scope" value="Bacteria"/>
</dbReference>
<dbReference type="InterPro" id="IPR051916">
    <property type="entry name" value="GPI-anchor_lipid_remodeler"/>
</dbReference>
<feature type="domain" description="Endonuclease/exonuclease/phosphatase" evidence="2">
    <location>
        <begin position="32"/>
        <end position="264"/>
    </location>
</feature>
<dbReference type="GO" id="GO:0006506">
    <property type="term" value="P:GPI anchor biosynthetic process"/>
    <property type="evidence" value="ECO:0007669"/>
    <property type="project" value="TreeGrafter"/>
</dbReference>
<keyword evidence="4" id="KW-1185">Reference proteome</keyword>
<gene>
    <name evidence="3" type="ordered locus">NE0067</name>
</gene>
<sequence>MSISRAPADFDRSISPPENRGEHETGRTLHIATYNIHKGLSFFNQRLILHELRDQLHGLDVDVVFLQEVVGEHALHATRFRDWPRNTQYEFLADSMWPDFAYGKNAVYGHGHHGNAILSRFSIVNWENEDISAHRFESRGLLHCELAIPGWKDTLHCICVHLGLFRRGRSQQLEAIEKRIRQLVSPDAPLVVAGDFNDWRGAANPLLASRLNLVEVFQHTHGKAARSFPSVLPLLRLDRIYIRGFQVKNAQILHNRPWSRISDHAVLSANIMRT</sequence>
<organism evidence="3 4">
    <name type="scientific">Nitrosomonas europaea (strain ATCC 19718 / CIP 103999 / KCTC 2705 / NBRC 14298)</name>
    <dbReference type="NCBI Taxonomy" id="228410"/>
    <lineage>
        <taxon>Bacteria</taxon>
        <taxon>Pseudomonadati</taxon>
        <taxon>Pseudomonadota</taxon>
        <taxon>Betaproteobacteria</taxon>
        <taxon>Nitrosomonadales</taxon>
        <taxon>Nitrosomonadaceae</taxon>
        <taxon>Nitrosomonas</taxon>
    </lineage>
</organism>